<evidence type="ECO:0000313" key="4">
    <source>
        <dbReference type="Proteomes" id="UP000054908"/>
    </source>
</evidence>
<dbReference type="PANTHER" id="PTHR43418:SF4">
    <property type="entry name" value="MULTIFUNCTIONAL TRYPTOPHAN BIOSYNTHESIS PROTEIN"/>
    <property type="match status" value="1"/>
</dbReference>
<dbReference type="GO" id="GO:0046820">
    <property type="term" value="F:4-amino-4-deoxychorismate synthase activity"/>
    <property type="evidence" value="ECO:0007669"/>
    <property type="project" value="UniProtKB-EC"/>
</dbReference>
<dbReference type="GO" id="GO:0004049">
    <property type="term" value="F:anthranilate synthase activity"/>
    <property type="evidence" value="ECO:0007669"/>
    <property type="project" value="TreeGrafter"/>
</dbReference>
<dbReference type="PRINTS" id="PR00097">
    <property type="entry name" value="ANTSNTHASEII"/>
</dbReference>
<dbReference type="FunFam" id="3.40.50.880:FF:000003">
    <property type="entry name" value="Anthranilate synthase component II"/>
    <property type="match status" value="1"/>
</dbReference>
<comment type="caution">
    <text evidence="3">The sequence shown here is derived from an EMBL/GenBank/DDBJ whole genome shotgun (WGS) entry which is preliminary data.</text>
</comment>
<dbReference type="PATRIC" id="fig|466.6.peg.2635"/>
<dbReference type="PROSITE" id="PS51273">
    <property type="entry name" value="GATASE_TYPE_1"/>
    <property type="match status" value="1"/>
</dbReference>
<gene>
    <name evidence="3" type="primary">trpG</name>
    <name evidence="3" type="ORF">Lmac_2475</name>
</gene>
<dbReference type="Proteomes" id="UP000054908">
    <property type="component" value="Unassembled WGS sequence"/>
</dbReference>
<dbReference type="PRINTS" id="PR00099">
    <property type="entry name" value="CPSGATASE"/>
</dbReference>
<dbReference type="CDD" id="cd01743">
    <property type="entry name" value="GATase1_Anthranilate_Synthase"/>
    <property type="match status" value="1"/>
</dbReference>
<dbReference type="InterPro" id="IPR017926">
    <property type="entry name" value="GATASE"/>
</dbReference>
<evidence type="ECO:0000259" key="2">
    <source>
        <dbReference type="Pfam" id="PF00117"/>
    </source>
</evidence>
<name>A0A0W0VY30_9GAMM</name>
<accession>A0A0W0VY30</accession>
<keyword evidence="3" id="KW-0032">Aminotransferase</keyword>
<dbReference type="InterPro" id="IPR050472">
    <property type="entry name" value="Anth_synth/Amidotransfase"/>
</dbReference>
<dbReference type="NCBIfam" id="TIGR00566">
    <property type="entry name" value="trpG_papA"/>
    <property type="match status" value="1"/>
</dbReference>
<reference evidence="3 4" key="1">
    <citation type="submission" date="2015-11" db="EMBL/GenBank/DDBJ databases">
        <title>Genomic analysis of 38 Legionella species identifies large and diverse effector repertoires.</title>
        <authorList>
            <person name="Burstein D."/>
            <person name="Amaro F."/>
            <person name="Zusman T."/>
            <person name="Lifshitz Z."/>
            <person name="Cohen O."/>
            <person name="Gilbert J.A."/>
            <person name="Pupko T."/>
            <person name="Shuman H.A."/>
            <person name="Segal G."/>
        </authorList>
    </citation>
    <scope>NUCLEOTIDE SEQUENCE [LARGE SCALE GENOMIC DNA]</scope>
    <source>
        <strain evidence="3 4">PX-1-G2-E2</strain>
    </source>
</reference>
<dbReference type="InterPro" id="IPR029062">
    <property type="entry name" value="Class_I_gatase-like"/>
</dbReference>
<dbReference type="SUPFAM" id="SSF52317">
    <property type="entry name" value="Class I glutamine amidotransferase-like"/>
    <property type="match status" value="1"/>
</dbReference>
<organism evidence="3 4">
    <name type="scientific">Legionella maceachernii</name>
    <dbReference type="NCBI Taxonomy" id="466"/>
    <lineage>
        <taxon>Bacteria</taxon>
        <taxon>Pseudomonadati</taxon>
        <taxon>Pseudomonadota</taxon>
        <taxon>Gammaproteobacteria</taxon>
        <taxon>Legionellales</taxon>
        <taxon>Legionellaceae</taxon>
        <taxon>Legionella</taxon>
    </lineage>
</organism>
<dbReference type="OrthoDB" id="9786812at2"/>
<keyword evidence="1" id="KW-0315">Glutamine amidotransferase</keyword>
<dbReference type="GO" id="GO:0000162">
    <property type="term" value="P:L-tryptophan biosynthetic process"/>
    <property type="evidence" value="ECO:0007669"/>
    <property type="project" value="TreeGrafter"/>
</dbReference>
<evidence type="ECO:0000313" key="3">
    <source>
        <dbReference type="EMBL" id="KTD24938.1"/>
    </source>
</evidence>
<dbReference type="PANTHER" id="PTHR43418">
    <property type="entry name" value="MULTIFUNCTIONAL TRYPTOPHAN BIOSYNTHESIS PROTEIN-RELATED"/>
    <property type="match status" value="1"/>
</dbReference>
<sequence length="189" mass="21385">MLILIDNYDSFTYNLVQYFQCLGQDVRVFTNDDTSIEAIEQLSPEYLVISPGPKGPEAAGISLTAIQHFYQRIPILGVCLGHQCIAHSFGASIIQAPEIIHGKTSRIHHHKQGLFRNLPSPFKATRYHSLAVDIKTLPPCFAIDAWAQQTIMAISHRQYPLYGLQFHPESILTEYGMKLLAQFLHHENK</sequence>
<dbReference type="EC" id="2.6.1.85" evidence="3"/>
<protein>
    <submittedName>
        <fullName evidence="3">Anthranilate synthase component II</fullName>
        <ecNumber evidence="3">2.6.1.85</ecNumber>
    </submittedName>
</protein>
<proteinExistence type="predicted"/>
<dbReference type="InterPro" id="IPR006221">
    <property type="entry name" value="TrpG/PapA_dom"/>
</dbReference>
<dbReference type="AlphaFoldDB" id="A0A0W0VY30"/>
<dbReference type="Gene3D" id="3.40.50.880">
    <property type="match status" value="1"/>
</dbReference>
<dbReference type="PRINTS" id="PR00096">
    <property type="entry name" value="GATASE"/>
</dbReference>
<feature type="domain" description="Glutamine amidotransferase" evidence="2">
    <location>
        <begin position="4"/>
        <end position="185"/>
    </location>
</feature>
<dbReference type="GO" id="GO:0005829">
    <property type="term" value="C:cytosol"/>
    <property type="evidence" value="ECO:0007669"/>
    <property type="project" value="TreeGrafter"/>
</dbReference>
<dbReference type="STRING" id="466.Lmac_2475"/>
<evidence type="ECO:0000256" key="1">
    <source>
        <dbReference type="ARBA" id="ARBA00022962"/>
    </source>
</evidence>
<dbReference type="Pfam" id="PF00117">
    <property type="entry name" value="GATase"/>
    <property type="match status" value="1"/>
</dbReference>
<keyword evidence="4" id="KW-1185">Reference proteome</keyword>
<dbReference type="RefSeq" id="WP_058453174.1">
    <property type="nucleotide sequence ID" value="NZ_CAAAIB010000014.1"/>
</dbReference>
<keyword evidence="3" id="KW-0808">Transferase</keyword>
<dbReference type="EMBL" id="LNYL01000048">
    <property type="protein sequence ID" value="KTD24938.1"/>
    <property type="molecule type" value="Genomic_DNA"/>
</dbReference>